<evidence type="ECO:0000313" key="3">
    <source>
        <dbReference type="Proteomes" id="UP000701801"/>
    </source>
</evidence>
<proteinExistence type="predicted"/>
<comment type="caution">
    <text evidence="2">The sequence shown here is derived from an EMBL/GenBank/DDBJ whole genome shotgun (WGS) entry which is preliminary data.</text>
</comment>
<keyword evidence="3" id="KW-1185">Reference proteome</keyword>
<sequence length="224" mass="24227">MQHVYSIALVATAVSSSPLHSLPDNTPSTHSSLEPLSFPQASHGTFHQCHFTSPNAQPISSSLLPSPNFNIPQALLQLPSPPSTKPSGIPPSAWPHISTLLIDFIMERQNGIRTLNLGRMSDDAELEGVMVGLVYTSTSHSKPERSPSKGGRVKIKRREKKVVPVPEEMGGGDEKKVDRWLLACVQSAVGEVERTRLMEGVLEIPGGAEGDFGGRASFLVYRVD</sequence>
<dbReference type="AlphaFoldDB" id="A0A9N9M0F1"/>
<evidence type="ECO:0000256" key="1">
    <source>
        <dbReference type="SAM" id="MobiDB-lite"/>
    </source>
</evidence>
<protein>
    <submittedName>
        <fullName evidence="2">Uncharacterized protein</fullName>
    </submittedName>
</protein>
<name>A0A9N9M0F1_9HELO</name>
<organism evidence="2 3">
    <name type="scientific">Hymenoscyphus albidus</name>
    <dbReference type="NCBI Taxonomy" id="595503"/>
    <lineage>
        <taxon>Eukaryota</taxon>
        <taxon>Fungi</taxon>
        <taxon>Dikarya</taxon>
        <taxon>Ascomycota</taxon>
        <taxon>Pezizomycotina</taxon>
        <taxon>Leotiomycetes</taxon>
        <taxon>Helotiales</taxon>
        <taxon>Helotiaceae</taxon>
        <taxon>Hymenoscyphus</taxon>
    </lineage>
</organism>
<gene>
    <name evidence="2" type="ORF">HYALB_00007512</name>
</gene>
<evidence type="ECO:0000313" key="2">
    <source>
        <dbReference type="EMBL" id="CAG8982390.1"/>
    </source>
</evidence>
<accession>A0A9N9M0F1</accession>
<dbReference type="Proteomes" id="UP000701801">
    <property type="component" value="Unassembled WGS sequence"/>
</dbReference>
<dbReference type="OrthoDB" id="3539206at2759"/>
<feature type="region of interest" description="Disordered" evidence="1">
    <location>
        <begin position="137"/>
        <end position="159"/>
    </location>
</feature>
<dbReference type="EMBL" id="CAJVRM010000607">
    <property type="protein sequence ID" value="CAG8982390.1"/>
    <property type="molecule type" value="Genomic_DNA"/>
</dbReference>
<reference evidence="2" key="1">
    <citation type="submission" date="2021-07" db="EMBL/GenBank/DDBJ databases">
        <authorList>
            <person name="Durling M."/>
        </authorList>
    </citation>
    <scope>NUCLEOTIDE SEQUENCE</scope>
</reference>